<feature type="transmembrane region" description="Helical" evidence="1">
    <location>
        <begin position="204"/>
        <end position="223"/>
    </location>
</feature>
<gene>
    <name evidence="2" type="ORF">M467_10550</name>
</gene>
<dbReference type="Proteomes" id="UP000016464">
    <property type="component" value="Unassembled WGS sequence"/>
</dbReference>
<dbReference type="eggNOG" id="ENOG503311C">
    <property type="taxonomic scope" value="Bacteria"/>
</dbReference>
<dbReference type="PATRIC" id="fig|1345023.5.peg.1119"/>
<feature type="transmembrane region" description="Helical" evidence="1">
    <location>
        <begin position="160"/>
        <end position="192"/>
    </location>
</feature>
<sequence>MSIIFYIVCILGFIYFFINKRTFDFFSIAYVSSMVYFLPGFFGTTFLPGWIITDLLMETYFIMCLIPVSIVITAIIYDYYHISDEHLIKYDFQNSEYTYIMINIITIVSFIMMMLTMGSSLFLADKKEMMLEINSWSKIWENAVCIGIVLAYLNNNKKSFLVYLAMIAFIIYTGDRTIPAIALISIMTIVFNSQGKQSILFKRFKLVSISVLFALFFFVYKYLYIHIKLKMWTEVFEKLTNPYFYLETVKFSEPFAIQTILNETIKHDFYVGMGHFTGLLNQLVPFGNRLGATSVTFNNLFQQQLFPEVTYGMGSNIWAEMLSAGGWGLLFIFVLLFNMVLYVGNGLFRKSYGNFRVLMVILLSFWSFYIHRSSLEYTINLNKRIILLLLISYMFSALVGYASKNKTYNKLVKS</sequence>
<keyword evidence="3" id="KW-1185">Reference proteome</keyword>
<evidence type="ECO:0000313" key="3">
    <source>
        <dbReference type="Proteomes" id="UP000016464"/>
    </source>
</evidence>
<reference evidence="2 3" key="1">
    <citation type="journal article" date="2013" name="Genome Announc.">
        <title>Draft Genome Sequence of Exiguobacterium pavilionensis Strain RW-2, with Wide Thermal, Salinity, and pH Tolerance, Isolated from Modern Freshwater Microbialites.</title>
        <authorList>
            <person name="White R.A.III."/>
            <person name="Grassa C.J."/>
            <person name="Suttle C.A."/>
        </authorList>
    </citation>
    <scope>NUCLEOTIDE SEQUENCE [LARGE SCALE GENOMIC DNA]</scope>
    <source>
        <strain evidence="2 3">RW-2</strain>
    </source>
</reference>
<protein>
    <recommendedName>
        <fullName evidence="4">Oligosaccharide repeat unit polymerase</fullName>
    </recommendedName>
</protein>
<feature type="transmembrane region" description="Helical" evidence="1">
    <location>
        <begin position="384"/>
        <end position="403"/>
    </location>
</feature>
<dbReference type="AlphaFoldDB" id="U1LYD0"/>
<feature type="transmembrane region" description="Helical" evidence="1">
    <location>
        <begin position="59"/>
        <end position="80"/>
    </location>
</feature>
<feature type="transmembrane region" description="Helical" evidence="1">
    <location>
        <begin position="5"/>
        <end position="22"/>
    </location>
</feature>
<proteinExistence type="predicted"/>
<feature type="transmembrane region" description="Helical" evidence="1">
    <location>
        <begin position="324"/>
        <end position="343"/>
    </location>
</feature>
<feature type="transmembrane region" description="Helical" evidence="1">
    <location>
        <begin position="28"/>
        <end position="52"/>
    </location>
</feature>
<accession>U1LYD0</accession>
<evidence type="ECO:0000313" key="2">
    <source>
        <dbReference type="EMBL" id="ERG67719.1"/>
    </source>
</evidence>
<evidence type="ECO:0000256" key="1">
    <source>
        <dbReference type="SAM" id="Phobius"/>
    </source>
</evidence>
<name>U1LYD0_9BACL</name>
<keyword evidence="1" id="KW-1133">Transmembrane helix</keyword>
<keyword evidence="1" id="KW-0812">Transmembrane</keyword>
<evidence type="ECO:0008006" key="4">
    <source>
        <dbReference type="Google" id="ProtNLM"/>
    </source>
</evidence>
<keyword evidence="1" id="KW-0472">Membrane</keyword>
<comment type="caution">
    <text evidence="2">The sequence shown here is derived from an EMBL/GenBank/DDBJ whole genome shotgun (WGS) entry which is preliminary data.</text>
</comment>
<dbReference type="EMBL" id="ATCL01000014">
    <property type="protein sequence ID" value="ERG67719.1"/>
    <property type="molecule type" value="Genomic_DNA"/>
</dbReference>
<organism evidence="2 3">
    <name type="scientific">Exiguobacterium chiriqhucha RW-2</name>
    <dbReference type="NCBI Taxonomy" id="1345023"/>
    <lineage>
        <taxon>Bacteria</taxon>
        <taxon>Bacillati</taxon>
        <taxon>Bacillota</taxon>
        <taxon>Bacilli</taxon>
        <taxon>Bacillales</taxon>
        <taxon>Bacillales Family XII. Incertae Sedis</taxon>
        <taxon>Exiguobacterium</taxon>
    </lineage>
</organism>
<feature type="transmembrane region" description="Helical" evidence="1">
    <location>
        <begin position="100"/>
        <end position="124"/>
    </location>
</feature>
<feature type="transmembrane region" description="Helical" evidence="1">
    <location>
        <begin position="355"/>
        <end position="372"/>
    </location>
</feature>